<feature type="domain" description="Methyl-accepting transducer" evidence="11">
    <location>
        <begin position="368"/>
        <end position="604"/>
    </location>
</feature>
<dbReference type="Pfam" id="PF02743">
    <property type="entry name" value="dCache_1"/>
    <property type="match status" value="1"/>
</dbReference>
<dbReference type="SUPFAM" id="SSF58104">
    <property type="entry name" value="Methyl-accepting chemotaxis protein (MCP) signaling domain"/>
    <property type="match status" value="1"/>
</dbReference>
<proteinExistence type="inferred from homology"/>
<evidence type="ECO:0000256" key="8">
    <source>
        <dbReference type="ARBA" id="ARBA00029447"/>
    </source>
</evidence>
<dbReference type="InterPro" id="IPR003660">
    <property type="entry name" value="HAMP_dom"/>
</dbReference>
<keyword evidence="7 9" id="KW-0807">Transducer</keyword>
<dbReference type="CDD" id="cd12914">
    <property type="entry name" value="PDC1_DGC_like"/>
    <property type="match status" value="1"/>
</dbReference>
<dbReference type="SMART" id="SM00304">
    <property type="entry name" value="HAMP"/>
    <property type="match status" value="1"/>
</dbReference>
<evidence type="ECO:0000256" key="6">
    <source>
        <dbReference type="ARBA" id="ARBA00023136"/>
    </source>
</evidence>
<comment type="subcellular location">
    <subcellularLocation>
        <location evidence="1">Cell membrane</location>
        <topology evidence="1">Multi-pass membrane protein</topology>
    </subcellularLocation>
</comment>
<keyword evidence="5 10" id="KW-1133">Transmembrane helix</keyword>
<keyword evidence="2" id="KW-1003">Cell membrane</keyword>
<dbReference type="Gene3D" id="1.10.287.950">
    <property type="entry name" value="Methyl-accepting chemotaxis protein"/>
    <property type="match status" value="1"/>
</dbReference>
<name>A0ABY8PS88_9BACT</name>
<dbReference type="Gene3D" id="3.30.450.20">
    <property type="entry name" value="PAS domain"/>
    <property type="match status" value="1"/>
</dbReference>
<dbReference type="CDD" id="cd11386">
    <property type="entry name" value="MCP_signal"/>
    <property type="match status" value="1"/>
</dbReference>
<evidence type="ECO:0000256" key="2">
    <source>
        <dbReference type="ARBA" id="ARBA00022475"/>
    </source>
</evidence>
<accession>A0ABY8PS88</accession>
<dbReference type="RefSeq" id="WP_280999954.1">
    <property type="nucleotide sequence ID" value="NZ_CP069362.1"/>
</dbReference>
<evidence type="ECO:0000313" key="14">
    <source>
        <dbReference type="Proteomes" id="UP001232493"/>
    </source>
</evidence>
<dbReference type="PROSITE" id="PS50885">
    <property type="entry name" value="HAMP"/>
    <property type="match status" value="1"/>
</dbReference>
<dbReference type="PANTHER" id="PTHR32089:SF112">
    <property type="entry name" value="LYSOZYME-LIKE PROTEIN-RELATED"/>
    <property type="match status" value="1"/>
</dbReference>
<dbReference type="CDD" id="cd06225">
    <property type="entry name" value="HAMP"/>
    <property type="match status" value="1"/>
</dbReference>
<sequence length="654" mass="72198">MKSIKTKITLTFSIIIILAGLFVGIFLYFYLGSSLKTMISDSSFSILEQQSKQIENFFDGLIHQMEIISNKKLFKSMNIDDSINVLKNDLKVLNDFSMLFIADKNGNAYTTSDVKTNIKDRKYFQEIMSGKNIAISDVLISKADGSSIIVIAHSIKDENNNTIGLIGATISVNRFLDFLTTDNEKDIYSFITDSQGIIIAHSIKDYIGSNILESKFKGMDELSKKMLNGEKGYGNIVANDGKRMLFYTPVKSLNWTVAISIPENILLENSKKLIQFFNIIVLLAVIVALFVSILLGNSIAKPLITLADKVKKFGEGDLTQKFEIKGKDEIAEISKSLNYMSKNLVNYLKEIKHSSEDLEKMSFDINKNADIQSAQMKDINEKTEKISESSYSAAASVEEINSGVEEITAAAQNISTSAQNLSKEALDVSNTAKEGNESIIKIVEIISHAVEQSNKTVNTVNELVSNAENIGQIVETIENITEQTNLLALNAAIEAARAGEAGKGFAVVADEIRKLAEESKKATEQIAQILLEIQEGAKSASKATEKTGEIIKDVETESGNISEKFEVIMEKIRQITLNIEDLSSSSEEQSASTEEISAGMDKITREVSLISEEISSIAEAISNQSDNIRKLEEFTEELKMKSESLVEGLKKFKI</sequence>
<evidence type="ECO:0000256" key="5">
    <source>
        <dbReference type="ARBA" id="ARBA00022989"/>
    </source>
</evidence>
<dbReference type="PROSITE" id="PS50111">
    <property type="entry name" value="CHEMOTAXIS_TRANSDUC_2"/>
    <property type="match status" value="1"/>
</dbReference>
<evidence type="ECO:0000256" key="7">
    <source>
        <dbReference type="ARBA" id="ARBA00023224"/>
    </source>
</evidence>
<evidence type="ECO:0000259" key="11">
    <source>
        <dbReference type="PROSITE" id="PS50111"/>
    </source>
</evidence>
<protein>
    <submittedName>
        <fullName evidence="13">Methyl-accepting chemotaxis protein</fullName>
    </submittedName>
</protein>
<organism evidence="13 14">
    <name type="scientific">Marinitoga aeolica</name>
    <dbReference type="NCBI Taxonomy" id="2809031"/>
    <lineage>
        <taxon>Bacteria</taxon>
        <taxon>Thermotogati</taxon>
        <taxon>Thermotogota</taxon>
        <taxon>Thermotogae</taxon>
        <taxon>Petrotogales</taxon>
        <taxon>Petrotogaceae</taxon>
        <taxon>Marinitoga</taxon>
    </lineage>
</organism>
<comment type="similarity">
    <text evidence="8">Belongs to the methyl-accepting chemotaxis (MCP) protein family.</text>
</comment>
<dbReference type="InterPro" id="IPR033479">
    <property type="entry name" value="dCache_1"/>
</dbReference>
<keyword evidence="3" id="KW-0145">Chemotaxis</keyword>
<feature type="domain" description="HAMP" evidence="12">
    <location>
        <begin position="297"/>
        <end position="349"/>
    </location>
</feature>
<dbReference type="Pfam" id="PF00015">
    <property type="entry name" value="MCPsignal"/>
    <property type="match status" value="1"/>
</dbReference>
<evidence type="ECO:0000256" key="1">
    <source>
        <dbReference type="ARBA" id="ARBA00004651"/>
    </source>
</evidence>
<dbReference type="PRINTS" id="PR00260">
    <property type="entry name" value="CHEMTRNSDUCR"/>
</dbReference>
<evidence type="ECO:0000256" key="3">
    <source>
        <dbReference type="ARBA" id="ARBA00022500"/>
    </source>
</evidence>
<dbReference type="PANTHER" id="PTHR32089">
    <property type="entry name" value="METHYL-ACCEPTING CHEMOTAXIS PROTEIN MCPB"/>
    <property type="match status" value="1"/>
</dbReference>
<keyword evidence="4 10" id="KW-0812">Transmembrane</keyword>
<dbReference type="SUPFAM" id="SSF103190">
    <property type="entry name" value="Sensory domain-like"/>
    <property type="match status" value="2"/>
</dbReference>
<feature type="transmembrane region" description="Helical" evidence="10">
    <location>
        <begin position="12"/>
        <end position="31"/>
    </location>
</feature>
<gene>
    <name evidence="13" type="ORF">JRV97_02695</name>
</gene>
<dbReference type="SMART" id="SM00283">
    <property type="entry name" value="MA"/>
    <property type="match status" value="1"/>
</dbReference>
<reference evidence="13 14" key="1">
    <citation type="submission" date="2021-02" db="EMBL/GenBank/DDBJ databases">
        <title>Characterization of Marinitoga sp. nov. str. BP5-C20A.</title>
        <authorList>
            <person name="Erauso G."/>
            <person name="Postec A."/>
        </authorList>
    </citation>
    <scope>NUCLEOTIDE SEQUENCE [LARGE SCALE GENOMIC DNA]</scope>
    <source>
        <strain evidence="13 14">BP5-C20A</strain>
    </source>
</reference>
<evidence type="ECO:0000313" key="13">
    <source>
        <dbReference type="EMBL" id="WGS65485.1"/>
    </source>
</evidence>
<evidence type="ECO:0000256" key="10">
    <source>
        <dbReference type="SAM" id="Phobius"/>
    </source>
</evidence>
<evidence type="ECO:0000256" key="9">
    <source>
        <dbReference type="PROSITE-ProRule" id="PRU00284"/>
    </source>
</evidence>
<dbReference type="Proteomes" id="UP001232493">
    <property type="component" value="Chromosome"/>
</dbReference>
<dbReference type="InterPro" id="IPR029151">
    <property type="entry name" value="Sensor-like_sf"/>
</dbReference>
<keyword evidence="14" id="KW-1185">Reference proteome</keyword>
<dbReference type="InterPro" id="IPR004089">
    <property type="entry name" value="MCPsignal_dom"/>
</dbReference>
<feature type="transmembrane region" description="Helical" evidence="10">
    <location>
        <begin position="276"/>
        <end position="295"/>
    </location>
</feature>
<dbReference type="EMBL" id="CP069362">
    <property type="protein sequence ID" value="WGS65485.1"/>
    <property type="molecule type" value="Genomic_DNA"/>
</dbReference>
<evidence type="ECO:0000259" key="12">
    <source>
        <dbReference type="PROSITE" id="PS50885"/>
    </source>
</evidence>
<dbReference type="CDD" id="cd12912">
    <property type="entry name" value="PDC2_MCP_like"/>
    <property type="match status" value="1"/>
</dbReference>
<dbReference type="InterPro" id="IPR004090">
    <property type="entry name" value="Chemotax_Me-accpt_rcpt"/>
</dbReference>
<dbReference type="Pfam" id="PF00672">
    <property type="entry name" value="HAMP"/>
    <property type="match status" value="1"/>
</dbReference>
<evidence type="ECO:0000256" key="4">
    <source>
        <dbReference type="ARBA" id="ARBA00022692"/>
    </source>
</evidence>
<keyword evidence="6 10" id="KW-0472">Membrane</keyword>